<reference evidence="2" key="1">
    <citation type="submission" date="2017-02" db="EMBL/GenBank/DDBJ databases">
        <title>Delving into the versatile metabolic prowess of the omnipresent phylum Bacteroidetes.</title>
        <authorList>
            <person name="Nobu M.K."/>
            <person name="Mei R."/>
            <person name="Narihiro T."/>
            <person name="Kuroda K."/>
            <person name="Liu W.-T."/>
        </authorList>
    </citation>
    <scope>NUCLEOTIDE SEQUENCE</scope>
    <source>
        <strain evidence="2">ADurb.Bin276</strain>
    </source>
</reference>
<protein>
    <submittedName>
        <fullName evidence="2">(Dimethylallyl)adenosine tRNA methylthiotransferase MiaB</fullName>
        <ecNumber evidence="2">2.-.-.-</ecNumber>
    </submittedName>
</protein>
<dbReference type="Pfam" id="PF19864">
    <property type="entry name" value="Radical_SAM_N2"/>
    <property type="match status" value="1"/>
</dbReference>
<dbReference type="PANTHER" id="PTHR42731:SF1">
    <property type="entry name" value="RADICAL SAM DOMAIN PROTEIN"/>
    <property type="match status" value="1"/>
</dbReference>
<comment type="caution">
    <text evidence="2">The sequence shown here is derived from an EMBL/GenBank/DDBJ whole genome shotgun (WGS) entry which is preliminary data.</text>
</comment>
<organism evidence="2">
    <name type="scientific">Candidatus Atribacter allofermentans</name>
    <dbReference type="NCBI Taxonomy" id="1852833"/>
    <lineage>
        <taxon>Bacteria</taxon>
        <taxon>Pseudomonadati</taxon>
        <taxon>Atribacterota</taxon>
        <taxon>Atribacteria</taxon>
        <taxon>Atribacterales</taxon>
        <taxon>Atribacteraceae</taxon>
        <taxon>Atribacter</taxon>
    </lineage>
</organism>
<dbReference type="GO" id="GO:0016740">
    <property type="term" value="F:transferase activity"/>
    <property type="evidence" value="ECO:0007669"/>
    <property type="project" value="UniProtKB-KW"/>
</dbReference>
<dbReference type="SMART" id="SM00729">
    <property type="entry name" value="Elp3"/>
    <property type="match status" value="1"/>
</dbReference>
<gene>
    <name evidence="2" type="primary">miaB_2</name>
    <name evidence="2" type="ORF">BWY41_01172</name>
</gene>
<dbReference type="PANTHER" id="PTHR42731">
    <property type="entry name" value="SLL1084 PROTEIN"/>
    <property type="match status" value="1"/>
</dbReference>
<name>A0A1V5SU05_9BACT</name>
<dbReference type="Gene3D" id="3.80.30.20">
    <property type="entry name" value="tm_1862 like domain"/>
    <property type="match status" value="1"/>
</dbReference>
<dbReference type="EMBL" id="MWBQ01000084">
    <property type="protein sequence ID" value="OQA57995.1"/>
    <property type="molecule type" value="Genomic_DNA"/>
</dbReference>
<evidence type="ECO:0000313" key="2">
    <source>
        <dbReference type="EMBL" id="OQA57995.1"/>
    </source>
</evidence>
<accession>A0A1V5SU05</accession>
<dbReference type="InterPro" id="IPR045784">
    <property type="entry name" value="Radical_SAM_N2"/>
</dbReference>
<dbReference type="AlphaFoldDB" id="A0A1V5SU05"/>
<dbReference type="CDD" id="cd01335">
    <property type="entry name" value="Radical_SAM"/>
    <property type="match status" value="1"/>
</dbReference>
<proteinExistence type="predicted"/>
<dbReference type="InterPro" id="IPR058240">
    <property type="entry name" value="rSAM_sf"/>
</dbReference>
<dbReference type="InterPro" id="IPR007197">
    <property type="entry name" value="rSAM"/>
</dbReference>
<dbReference type="Pfam" id="PF04055">
    <property type="entry name" value="Radical_SAM"/>
    <property type="match status" value="1"/>
</dbReference>
<dbReference type="InterPro" id="IPR023404">
    <property type="entry name" value="rSAM_horseshoe"/>
</dbReference>
<dbReference type="Gene3D" id="3.40.50.280">
    <property type="entry name" value="Cobalamin-binding domain"/>
    <property type="match status" value="1"/>
</dbReference>
<dbReference type="SFLD" id="SFLDG01082">
    <property type="entry name" value="B12-binding_domain_containing"/>
    <property type="match status" value="1"/>
</dbReference>
<dbReference type="NCBIfam" id="TIGR03960">
    <property type="entry name" value="rSAM_fuse_unch"/>
    <property type="match status" value="1"/>
</dbReference>
<dbReference type="PROSITE" id="PS51918">
    <property type="entry name" value="RADICAL_SAM"/>
    <property type="match status" value="1"/>
</dbReference>
<evidence type="ECO:0000259" key="1">
    <source>
        <dbReference type="PROSITE" id="PS51918"/>
    </source>
</evidence>
<feature type="domain" description="Radical SAM core" evidence="1">
    <location>
        <begin position="258"/>
        <end position="498"/>
    </location>
</feature>
<dbReference type="GO" id="GO:0051536">
    <property type="term" value="F:iron-sulfur cluster binding"/>
    <property type="evidence" value="ECO:0007669"/>
    <property type="project" value="InterPro"/>
</dbReference>
<dbReference type="SUPFAM" id="SSF102114">
    <property type="entry name" value="Radical SAM enzymes"/>
    <property type="match status" value="1"/>
</dbReference>
<keyword evidence="2" id="KW-0808">Transferase</keyword>
<dbReference type="InterPro" id="IPR023862">
    <property type="entry name" value="CHP03960_rSAM"/>
</dbReference>
<dbReference type="Proteomes" id="UP000485569">
    <property type="component" value="Unassembled WGS sequence"/>
</dbReference>
<sequence>MVEKIPDQENFFKNELLKITKPARYIGEEWNILVKNPSQTTCSVVLGFPDIYEIGMSHLGLKILYQILNDLPGVRAERAFVPWPDLGKLMKEKSIPLFSLENKIPIRSFDIVGLSLQTEMNFTNILYFLDLSQIPFRSSEREDDFPIIIGGGASTCNPEPISDFFDAFLIGEGEEAFVEIIQIVSAMKGQRKGDILSELAKVVGVYIPSFYQVGYSKNGIISKIQTMNKRAFPQIQRRWLKDLDNALYPEAIPVPYISIVHDRIPLEISRGCTRGCRFCQAGMIYRPHRERSPENIVHLAEKLVTSTGYEEISLLSLSSTDHSRIEEIISNLSRRFEAKNVNISLPSIRMDTFSVQIAQNLKRVRKSGLTFAPEAGTDRLRRIINKGLTDQEIFSTLEKVFEGGWDDVKLYFMFGLPDEKESDLIGISQLVNEGLQIGKKIRGKRVSIHLNLSAFVPKPHTPFQWMGQNSLEEFEEKIQRIKAGFSRDRRLIRMNWSDFKESTLEAVLSRGDRRLSRVIEKAYHLGQIMDGWREFFSFERWKLAFEEVGLDYHFYSERWRDPKEILPWDHISSGVKKEYLLKELEKSRRQEVTPRCIHFQECMSCGVCSS</sequence>
<dbReference type="InterPro" id="IPR006638">
    <property type="entry name" value="Elp3/MiaA/NifB-like_rSAM"/>
</dbReference>
<dbReference type="EC" id="2.-.-.-" evidence="2"/>
<dbReference type="SFLD" id="SFLDS00029">
    <property type="entry name" value="Radical_SAM"/>
    <property type="match status" value="1"/>
</dbReference>